<dbReference type="Gene3D" id="1.20.58.80">
    <property type="entry name" value="Phosphotransferase system, lactose/cellobiose-type IIA subunit"/>
    <property type="match status" value="1"/>
</dbReference>
<accession>A0A9N9A0I9</accession>
<dbReference type="Pfam" id="PF04212">
    <property type="entry name" value="MIT"/>
    <property type="match status" value="1"/>
</dbReference>
<dbReference type="SUPFAM" id="SSF116846">
    <property type="entry name" value="MIT domain"/>
    <property type="match status" value="1"/>
</dbReference>
<dbReference type="EMBL" id="CAJVQA010001401">
    <property type="protein sequence ID" value="CAG8513004.1"/>
    <property type="molecule type" value="Genomic_DNA"/>
</dbReference>
<evidence type="ECO:0000313" key="4">
    <source>
        <dbReference type="Proteomes" id="UP000789759"/>
    </source>
</evidence>
<organism evidence="3 4">
    <name type="scientific">Cetraspora pellucida</name>
    <dbReference type="NCBI Taxonomy" id="1433469"/>
    <lineage>
        <taxon>Eukaryota</taxon>
        <taxon>Fungi</taxon>
        <taxon>Fungi incertae sedis</taxon>
        <taxon>Mucoromycota</taxon>
        <taxon>Glomeromycotina</taxon>
        <taxon>Glomeromycetes</taxon>
        <taxon>Diversisporales</taxon>
        <taxon>Gigasporaceae</taxon>
        <taxon>Cetraspora</taxon>
    </lineage>
</organism>
<dbReference type="InterPro" id="IPR007330">
    <property type="entry name" value="MIT_dom"/>
</dbReference>
<evidence type="ECO:0000259" key="2">
    <source>
        <dbReference type="Pfam" id="PF04212"/>
    </source>
</evidence>
<feature type="domain" description="MIT" evidence="2">
    <location>
        <begin position="83"/>
        <end position="142"/>
    </location>
</feature>
<dbReference type="OrthoDB" id="2414723at2759"/>
<gene>
    <name evidence="3" type="ORF">CPELLU_LOCUS3010</name>
</gene>
<proteinExistence type="predicted"/>
<evidence type="ECO:0000313" key="3">
    <source>
        <dbReference type="EMBL" id="CAG8513004.1"/>
    </source>
</evidence>
<sequence>MSIPMGLSTQLLSPSLAKLQLSNYFSQLKSEPTSRNISTPDVSDKPTSVIKTDEKDQSSIVVVTNPHSHQKKKLSNKLNRKDIDRAIAFCAYAVEEDHQGNPDCAMELYLLGLEHILQALPTHADQSRRNALKAKLIDFMDRTGLINEFSETENSSTNQENNEPGSSKLSEHIIQAAVTGAVALKQSPIPDAISATVNYTMRKIKVIDEAYGIQDKAWEISRSGINMALEIDQQYNVHEKVVNGLFLGLTAAMKAGIAYTDSPSYRELKKLQVHYGTAEAETETETALIKDVD</sequence>
<dbReference type="InterPro" id="IPR036181">
    <property type="entry name" value="MIT_dom_sf"/>
</dbReference>
<comment type="caution">
    <text evidence="3">The sequence shown here is derived from an EMBL/GenBank/DDBJ whole genome shotgun (WGS) entry which is preliminary data.</text>
</comment>
<dbReference type="AlphaFoldDB" id="A0A9N9A0I9"/>
<feature type="compositionally biased region" description="Polar residues" evidence="1">
    <location>
        <begin position="30"/>
        <end position="50"/>
    </location>
</feature>
<name>A0A9N9A0I9_9GLOM</name>
<reference evidence="3" key="1">
    <citation type="submission" date="2021-06" db="EMBL/GenBank/DDBJ databases">
        <authorList>
            <person name="Kallberg Y."/>
            <person name="Tangrot J."/>
            <person name="Rosling A."/>
        </authorList>
    </citation>
    <scope>NUCLEOTIDE SEQUENCE</scope>
    <source>
        <strain evidence="3">FL966</strain>
    </source>
</reference>
<protein>
    <submittedName>
        <fullName evidence="3">13650_t:CDS:1</fullName>
    </submittedName>
</protein>
<dbReference type="Proteomes" id="UP000789759">
    <property type="component" value="Unassembled WGS sequence"/>
</dbReference>
<keyword evidence="4" id="KW-1185">Reference proteome</keyword>
<evidence type="ECO:0000256" key="1">
    <source>
        <dbReference type="SAM" id="MobiDB-lite"/>
    </source>
</evidence>
<feature type="region of interest" description="Disordered" evidence="1">
    <location>
        <begin position="30"/>
        <end position="58"/>
    </location>
</feature>